<comment type="caution">
    <text evidence="1">The sequence shown here is derived from an EMBL/GenBank/DDBJ whole genome shotgun (WGS) entry which is preliminary data.</text>
</comment>
<name>A0A645BAA0_9ZZZZ</name>
<evidence type="ECO:0000313" key="1">
    <source>
        <dbReference type="EMBL" id="MPM61996.1"/>
    </source>
</evidence>
<proteinExistence type="predicted"/>
<dbReference type="EMBL" id="VSSQ01018636">
    <property type="protein sequence ID" value="MPM61996.1"/>
    <property type="molecule type" value="Genomic_DNA"/>
</dbReference>
<sequence length="58" mass="6260">MAGQRRVGGPSRLRFVIALFQTDIGPVAVVRLLLRLGKEHLGSFGILHLQPGIANLSI</sequence>
<protein>
    <submittedName>
        <fullName evidence="1">Uncharacterized protein</fullName>
    </submittedName>
</protein>
<organism evidence="1">
    <name type="scientific">bioreactor metagenome</name>
    <dbReference type="NCBI Taxonomy" id="1076179"/>
    <lineage>
        <taxon>unclassified sequences</taxon>
        <taxon>metagenomes</taxon>
        <taxon>ecological metagenomes</taxon>
    </lineage>
</organism>
<reference evidence="1" key="1">
    <citation type="submission" date="2019-08" db="EMBL/GenBank/DDBJ databases">
        <authorList>
            <person name="Kucharzyk K."/>
            <person name="Murdoch R.W."/>
            <person name="Higgins S."/>
            <person name="Loffler F."/>
        </authorList>
    </citation>
    <scope>NUCLEOTIDE SEQUENCE</scope>
</reference>
<dbReference type="AlphaFoldDB" id="A0A645BAA0"/>
<gene>
    <name evidence="1" type="ORF">SDC9_108861</name>
</gene>
<accession>A0A645BAA0</accession>